<sequence length="17" mass="1855">MALVSTANVKVYRNTTS</sequence>
<accession>A0A0E9TDS4</accession>
<protein>
    <submittedName>
        <fullName evidence="1">Uncharacterized protein</fullName>
    </submittedName>
</protein>
<organism evidence="1">
    <name type="scientific">Anguilla anguilla</name>
    <name type="common">European freshwater eel</name>
    <name type="synonym">Muraena anguilla</name>
    <dbReference type="NCBI Taxonomy" id="7936"/>
    <lineage>
        <taxon>Eukaryota</taxon>
        <taxon>Metazoa</taxon>
        <taxon>Chordata</taxon>
        <taxon>Craniata</taxon>
        <taxon>Vertebrata</taxon>
        <taxon>Euteleostomi</taxon>
        <taxon>Actinopterygii</taxon>
        <taxon>Neopterygii</taxon>
        <taxon>Teleostei</taxon>
        <taxon>Anguilliformes</taxon>
        <taxon>Anguillidae</taxon>
        <taxon>Anguilla</taxon>
    </lineage>
</organism>
<name>A0A0E9TDS4_ANGAN</name>
<dbReference type="AlphaFoldDB" id="A0A0E9TDS4"/>
<dbReference type="EMBL" id="GBXM01056980">
    <property type="protein sequence ID" value="JAH51597.1"/>
    <property type="molecule type" value="Transcribed_RNA"/>
</dbReference>
<proteinExistence type="predicted"/>
<evidence type="ECO:0000313" key="1">
    <source>
        <dbReference type="EMBL" id="JAH51597.1"/>
    </source>
</evidence>
<reference evidence="1" key="2">
    <citation type="journal article" date="2015" name="Fish Shellfish Immunol.">
        <title>Early steps in the European eel (Anguilla anguilla)-Vibrio vulnificus interaction in the gills: Role of the RtxA13 toxin.</title>
        <authorList>
            <person name="Callol A."/>
            <person name="Pajuelo D."/>
            <person name="Ebbesson L."/>
            <person name="Teles M."/>
            <person name="MacKenzie S."/>
            <person name="Amaro C."/>
        </authorList>
    </citation>
    <scope>NUCLEOTIDE SEQUENCE</scope>
</reference>
<reference evidence="1" key="1">
    <citation type="submission" date="2014-11" db="EMBL/GenBank/DDBJ databases">
        <authorList>
            <person name="Amaro Gonzalez C."/>
        </authorList>
    </citation>
    <scope>NUCLEOTIDE SEQUENCE</scope>
</reference>